<dbReference type="NCBIfam" id="TIGR00694">
    <property type="entry name" value="thiM"/>
    <property type="match status" value="1"/>
</dbReference>
<dbReference type="Gene3D" id="3.40.1190.20">
    <property type="match status" value="1"/>
</dbReference>
<comment type="pathway">
    <text evidence="3 11">Cofactor biosynthesis; thiamine diphosphate biosynthesis; 4-methyl-5-(2-phosphoethyl)-thiazole from 5-(2-hydroxyethyl)-4-methylthiazole: step 1/1.</text>
</comment>
<dbReference type="EMBL" id="QEPN01000009">
    <property type="protein sequence ID" value="RDE70086.1"/>
    <property type="molecule type" value="Genomic_DNA"/>
</dbReference>
<dbReference type="AlphaFoldDB" id="A0A369YG35"/>
<name>A0A369YG35_9PAST</name>
<dbReference type="GO" id="GO:0004417">
    <property type="term" value="F:hydroxyethylthiazole kinase activity"/>
    <property type="evidence" value="ECO:0007669"/>
    <property type="project" value="UniProtKB-UniRule"/>
</dbReference>
<evidence type="ECO:0000256" key="4">
    <source>
        <dbReference type="ARBA" id="ARBA00022679"/>
    </source>
</evidence>
<keyword evidence="7 11" id="KW-0418">Kinase</keyword>
<comment type="catalytic activity">
    <reaction evidence="1 11">
        <text>5-(2-hydroxyethyl)-4-methylthiazole + ATP = 4-methyl-5-(2-phosphooxyethyl)-thiazole + ADP + H(+)</text>
        <dbReference type="Rhea" id="RHEA:24212"/>
        <dbReference type="ChEBI" id="CHEBI:15378"/>
        <dbReference type="ChEBI" id="CHEBI:17957"/>
        <dbReference type="ChEBI" id="CHEBI:30616"/>
        <dbReference type="ChEBI" id="CHEBI:58296"/>
        <dbReference type="ChEBI" id="CHEBI:456216"/>
        <dbReference type="EC" id="2.7.1.50"/>
    </reaction>
</comment>
<comment type="cofactor">
    <cofactor evidence="2 11">
        <name>Mg(2+)</name>
        <dbReference type="ChEBI" id="CHEBI:18420"/>
    </cofactor>
</comment>
<feature type="binding site" evidence="11">
    <location>
        <position position="164"/>
    </location>
    <ligand>
        <name>ATP</name>
        <dbReference type="ChEBI" id="CHEBI:30616"/>
    </ligand>
</feature>
<comment type="function">
    <text evidence="11">Catalyzes the phosphorylation of the hydroxyl group of 4-methyl-5-beta-hydroxyethylthiazole (THZ).</text>
</comment>
<comment type="similarity">
    <text evidence="11">Belongs to the Thz kinase family.</text>
</comment>
<dbReference type="EC" id="2.7.1.50" evidence="11"/>
<feature type="binding site" evidence="11">
    <location>
        <position position="118"/>
    </location>
    <ligand>
        <name>ATP</name>
        <dbReference type="ChEBI" id="CHEBI:30616"/>
    </ligand>
</feature>
<dbReference type="STRING" id="1035839.GCA_000238795_01993"/>
<sequence length="267" mass="28063">MSFHYLEQIRQTNPLIHCITNYVAANFTANGLLAIGASPLMSANVAEVAEIQQFAKGLLLNIGTPNGPENIEAMILAGKAANQVGIPVVLDPVGSGATSYRRQVVEKLLSEVKFALIRGNAGEIAPLAQIQWRSKGVDAGAGEADLAQVAKQVAQQYHCIVAISGETDFVSDGQRVAKVQNGTPLFPKITGSGCLLGAVCAAFLSVAPASAYFDAVVEATTVYAVAGEVAARTLNRTQTGTFAVKFLDQLAEINMTLAEQQGRVIYA</sequence>
<evidence type="ECO:0000256" key="9">
    <source>
        <dbReference type="ARBA" id="ARBA00022842"/>
    </source>
</evidence>
<reference evidence="12 13" key="1">
    <citation type="submission" date="2018-05" db="EMBL/GenBank/DDBJ databases">
        <title>Draft Genome Sequences for a Diverse set of 7 Haemophilus Species.</title>
        <authorList>
            <person name="Nichols M."/>
            <person name="Topaz N."/>
            <person name="Wang X."/>
            <person name="Wang X."/>
            <person name="Boxrud D."/>
        </authorList>
    </citation>
    <scope>NUCLEOTIDE SEQUENCE [LARGE SCALE GENOMIC DNA]</scope>
    <source>
        <strain evidence="12 13">C2002001239</strain>
    </source>
</reference>
<evidence type="ECO:0000313" key="12">
    <source>
        <dbReference type="EMBL" id="RDE70086.1"/>
    </source>
</evidence>
<dbReference type="GO" id="GO:0009228">
    <property type="term" value="P:thiamine biosynthetic process"/>
    <property type="evidence" value="ECO:0007669"/>
    <property type="project" value="UniProtKB-KW"/>
</dbReference>
<dbReference type="GO" id="GO:0005524">
    <property type="term" value="F:ATP binding"/>
    <property type="evidence" value="ECO:0007669"/>
    <property type="project" value="UniProtKB-UniRule"/>
</dbReference>
<dbReference type="InterPro" id="IPR029056">
    <property type="entry name" value="Ribokinase-like"/>
</dbReference>
<dbReference type="Proteomes" id="UP000253872">
    <property type="component" value="Unassembled WGS sequence"/>
</dbReference>
<organism evidence="12 13">
    <name type="scientific">Haemophilus sputorum</name>
    <dbReference type="NCBI Taxonomy" id="1078480"/>
    <lineage>
        <taxon>Bacteria</taxon>
        <taxon>Pseudomonadati</taxon>
        <taxon>Pseudomonadota</taxon>
        <taxon>Gammaproteobacteria</taxon>
        <taxon>Pasteurellales</taxon>
        <taxon>Pasteurellaceae</taxon>
        <taxon>Haemophilus</taxon>
    </lineage>
</organism>
<keyword evidence="9 11" id="KW-0460">Magnesium</keyword>
<evidence type="ECO:0000313" key="13">
    <source>
        <dbReference type="Proteomes" id="UP000253872"/>
    </source>
</evidence>
<evidence type="ECO:0000256" key="7">
    <source>
        <dbReference type="ARBA" id="ARBA00022777"/>
    </source>
</evidence>
<feature type="binding site" evidence="11">
    <location>
        <position position="191"/>
    </location>
    <ligand>
        <name>substrate</name>
    </ligand>
</feature>
<keyword evidence="8 11" id="KW-0067">ATP-binding</keyword>
<evidence type="ECO:0000256" key="8">
    <source>
        <dbReference type="ARBA" id="ARBA00022840"/>
    </source>
</evidence>
<dbReference type="UniPathway" id="UPA00060">
    <property type="reaction ID" value="UER00139"/>
</dbReference>
<keyword evidence="6 11" id="KW-0547">Nucleotide-binding</keyword>
<feature type="binding site" evidence="11">
    <location>
        <position position="41"/>
    </location>
    <ligand>
        <name>substrate</name>
    </ligand>
</feature>
<dbReference type="NCBIfam" id="NF006830">
    <property type="entry name" value="PRK09355.1"/>
    <property type="match status" value="1"/>
</dbReference>
<evidence type="ECO:0000256" key="2">
    <source>
        <dbReference type="ARBA" id="ARBA00001946"/>
    </source>
</evidence>
<keyword evidence="10 11" id="KW-0784">Thiamine biosynthesis</keyword>
<comment type="caution">
    <text evidence="12">The sequence shown here is derived from an EMBL/GenBank/DDBJ whole genome shotgun (WGS) entry which is preliminary data.</text>
</comment>
<dbReference type="HAMAP" id="MF_00228">
    <property type="entry name" value="Thz_kinase"/>
    <property type="match status" value="1"/>
</dbReference>
<dbReference type="CDD" id="cd01170">
    <property type="entry name" value="THZ_kinase"/>
    <property type="match status" value="1"/>
</dbReference>
<protein>
    <recommendedName>
        <fullName evidence="11">Hydroxyethylthiazole kinase</fullName>
        <ecNumber evidence="11">2.7.1.50</ecNumber>
    </recommendedName>
    <alternativeName>
        <fullName evidence="11">4-methyl-5-beta-hydroxyethylthiazole kinase</fullName>
        <shortName evidence="11">TH kinase</shortName>
        <shortName evidence="11">Thz kinase</shortName>
    </alternativeName>
</protein>
<dbReference type="PIRSF" id="PIRSF000513">
    <property type="entry name" value="Thz_kinase"/>
    <property type="match status" value="1"/>
</dbReference>
<dbReference type="SUPFAM" id="SSF53613">
    <property type="entry name" value="Ribokinase-like"/>
    <property type="match status" value="1"/>
</dbReference>
<dbReference type="PRINTS" id="PR01099">
    <property type="entry name" value="HYETHTZKNASE"/>
</dbReference>
<dbReference type="GO" id="GO:0009229">
    <property type="term" value="P:thiamine diphosphate biosynthetic process"/>
    <property type="evidence" value="ECO:0007669"/>
    <property type="project" value="UniProtKB-UniRule"/>
</dbReference>
<gene>
    <name evidence="11" type="primary">thiM</name>
    <name evidence="12" type="ORF">DPV93_09365</name>
</gene>
<accession>A0A369YG35</accession>
<proteinExistence type="inferred from homology"/>
<keyword evidence="4 11" id="KW-0808">Transferase</keyword>
<evidence type="ECO:0000256" key="6">
    <source>
        <dbReference type="ARBA" id="ARBA00022741"/>
    </source>
</evidence>
<dbReference type="GO" id="GO:0000287">
    <property type="term" value="F:magnesium ion binding"/>
    <property type="evidence" value="ECO:0007669"/>
    <property type="project" value="UniProtKB-UniRule"/>
</dbReference>
<evidence type="ECO:0000256" key="1">
    <source>
        <dbReference type="ARBA" id="ARBA00001771"/>
    </source>
</evidence>
<evidence type="ECO:0000256" key="10">
    <source>
        <dbReference type="ARBA" id="ARBA00022977"/>
    </source>
</evidence>
<evidence type="ECO:0000256" key="11">
    <source>
        <dbReference type="HAMAP-Rule" id="MF_00228"/>
    </source>
</evidence>
<dbReference type="RefSeq" id="WP_111403896.1">
    <property type="nucleotide sequence ID" value="NZ_QEPN01000009.1"/>
</dbReference>
<evidence type="ECO:0000256" key="3">
    <source>
        <dbReference type="ARBA" id="ARBA00004868"/>
    </source>
</evidence>
<evidence type="ECO:0000256" key="5">
    <source>
        <dbReference type="ARBA" id="ARBA00022723"/>
    </source>
</evidence>
<keyword evidence="5 11" id="KW-0479">Metal-binding</keyword>
<dbReference type="Pfam" id="PF02110">
    <property type="entry name" value="HK"/>
    <property type="match status" value="1"/>
</dbReference>
<dbReference type="InterPro" id="IPR000417">
    <property type="entry name" value="Hyethyz_kinase"/>
</dbReference>